<dbReference type="InterPro" id="IPR033463">
    <property type="entry name" value="sCache_3"/>
</dbReference>
<dbReference type="Gene3D" id="6.10.340.10">
    <property type="match status" value="1"/>
</dbReference>
<sequence length="418" mass="46948">MKVQLREISQRKRCHVRSLKHQILILLLSSLVILVGSFFVVLGWHMKDRNVADAIIKAQADLATCGEIIDIKYPGSWIVRNGELYKGPVKISLNNDMVDHLSHLTGDTVTIFQGEMRVATTVLGSSGEREIGTKVSDNVAKTVLQDGQTYLGEADVVGHRNQAGYVPLRSESGNVIGMFYVGIPETDAYEQEYVKRSLTTMAILGLTLTVSVILLVWLFWQKEILYSLLNIRLGTREVATGHSTQGMSVSGAQEMREMKDAFDQMMEQIQGLTKEIRTNHSNHENDPPENDHHAVAEQIKESAEIAELTTDLTTDLTTNHTVNHTVATRPTPQFSLDSPWYSKEEGLPKGLTRVTLDHIMQFLQQTRRPLSAEEVAEGVKLTRVTVRHYLEFLEQRRVLRSELSYGTGGRPVKMFIPL</sequence>
<evidence type="ECO:0000256" key="8">
    <source>
        <dbReference type="SAM" id="Phobius"/>
    </source>
</evidence>
<feature type="domain" description="HAMP" evidence="9">
    <location>
        <begin position="222"/>
        <end position="274"/>
    </location>
</feature>
<dbReference type="Pfam" id="PF17202">
    <property type="entry name" value="sCache_3_3"/>
    <property type="match status" value="1"/>
</dbReference>
<organism evidence="10 11">
    <name type="scientific">Candidatus Desulfosporosinus infrequens</name>
    <dbReference type="NCBI Taxonomy" id="2043169"/>
    <lineage>
        <taxon>Bacteria</taxon>
        <taxon>Bacillati</taxon>
        <taxon>Bacillota</taxon>
        <taxon>Clostridia</taxon>
        <taxon>Eubacteriales</taxon>
        <taxon>Desulfitobacteriaceae</taxon>
        <taxon>Desulfosporosinus</taxon>
    </lineage>
</organism>
<evidence type="ECO:0000256" key="4">
    <source>
        <dbReference type="ARBA" id="ARBA00022989"/>
    </source>
</evidence>
<dbReference type="Gene3D" id="1.10.10.10">
    <property type="entry name" value="Winged helix-like DNA-binding domain superfamily/Winged helix DNA-binding domain"/>
    <property type="match status" value="1"/>
</dbReference>
<protein>
    <submittedName>
        <fullName evidence="10">HAMP domain protein</fullName>
    </submittedName>
</protein>
<dbReference type="PROSITE" id="PS50885">
    <property type="entry name" value="HAMP"/>
    <property type="match status" value="1"/>
</dbReference>
<dbReference type="GO" id="GO:0005886">
    <property type="term" value="C:plasma membrane"/>
    <property type="evidence" value="ECO:0007669"/>
    <property type="project" value="UniProtKB-SubCell"/>
</dbReference>
<dbReference type="SUPFAM" id="SSF103190">
    <property type="entry name" value="Sensory domain-like"/>
    <property type="match status" value="1"/>
</dbReference>
<keyword evidence="3 8" id="KW-0812">Transmembrane</keyword>
<gene>
    <name evidence="10" type="ORF">SBF1_700001</name>
</gene>
<dbReference type="InterPro" id="IPR029151">
    <property type="entry name" value="Sensor-like_sf"/>
</dbReference>
<dbReference type="Pfam" id="PF04703">
    <property type="entry name" value="FaeA"/>
    <property type="match status" value="1"/>
</dbReference>
<comment type="subcellular location">
    <subcellularLocation>
        <location evidence="1">Cell membrane</location>
        <topology evidence="1">Multi-pass membrane protein</topology>
    </subcellularLocation>
</comment>
<dbReference type="InterPro" id="IPR036388">
    <property type="entry name" value="WH-like_DNA-bd_sf"/>
</dbReference>
<reference evidence="11" key="1">
    <citation type="submission" date="2018-02" db="EMBL/GenBank/DDBJ databases">
        <authorList>
            <person name="Hausmann B."/>
        </authorList>
    </citation>
    <scope>NUCLEOTIDE SEQUENCE [LARGE SCALE GENOMIC DNA]</scope>
    <source>
        <strain evidence="11">Peat soil MAG SbF1</strain>
    </source>
</reference>
<dbReference type="GO" id="GO:0006355">
    <property type="term" value="P:regulation of DNA-templated transcription"/>
    <property type="evidence" value="ECO:0007669"/>
    <property type="project" value="InterPro"/>
</dbReference>
<dbReference type="SMART" id="SM00304">
    <property type="entry name" value="HAMP"/>
    <property type="match status" value="1"/>
</dbReference>
<dbReference type="InterPro" id="IPR003660">
    <property type="entry name" value="HAMP_dom"/>
</dbReference>
<evidence type="ECO:0000256" key="5">
    <source>
        <dbReference type="ARBA" id="ARBA00023015"/>
    </source>
</evidence>
<evidence type="ECO:0000256" key="2">
    <source>
        <dbReference type="ARBA" id="ARBA00022475"/>
    </source>
</evidence>
<feature type="transmembrane region" description="Helical" evidence="8">
    <location>
        <begin position="201"/>
        <end position="220"/>
    </location>
</feature>
<evidence type="ECO:0000313" key="10">
    <source>
        <dbReference type="EMBL" id="SPF53729.1"/>
    </source>
</evidence>
<evidence type="ECO:0000256" key="6">
    <source>
        <dbReference type="ARBA" id="ARBA00023136"/>
    </source>
</evidence>
<keyword evidence="5" id="KW-0805">Transcription regulation</keyword>
<feature type="transmembrane region" description="Helical" evidence="8">
    <location>
        <begin position="21"/>
        <end position="44"/>
    </location>
</feature>
<evidence type="ECO:0000256" key="3">
    <source>
        <dbReference type="ARBA" id="ARBA00022692"/>
    </source>
</evidence>
<keyword evidence="4 8" id="KW-1133">Transmembrane helix</keyword>
<dbReference type="InterPro" id="IPR051271">
    <property type="entry name" value="2C-system_Tx_regulators"/>
</dbReference>
<dbReference type="InterPro" id="IPR006793">
    <property type="entry name" value="FaeA"/>
</dbReference>
<keyword evidence="2" id="KW-1003">Cell membrane</keyword>
<dbReference type="Proteomes" id="UP000238916">
    <property type="component" value="Unassembled WGS sequence"/>
</dbReference>
<dbReference type="PANTHER" id="PTHR45526">
    <property type="entry name" value="TRANSCRIPTIONAL REGULATORY PROTEIN DPIA"/>
    <property type="match status" value="1"/>
</dbReference>
<dbReference type="InterPro" id="IPR036390">
    <property type="entry name" value="WH_DNA-bd_sf"/>
</dbReference>
<dbReference type="EMBL" id="OMOF01000668">
    <property type="protein sequence ID" value="SPF53729.1"/>
    <property type="molecule type" value="Genomic_DNA"/>
</dbReference>
<evidence type="ECO:0000313" key="11">
    <source>
        <dbReference type="Proteomes" id="UP000238916"/>
    </source>
</evidence>
<dbReference type="GO" id="GO:0000156">
    <property type="term" value="F:phosphorelay response regulator activity"/>
    <property type="evidence" value="ECO:0007669"/>
    <property type="project" value="TreeGrafter"/>
</dbReference>
<accession>A0A2U3LPI3</accession>
<dbReference type="SUPFAM" id="SSF46785">
    <property type="entry name" value="Winged helix' DNA-binding domain"/>
    <property type="match status" value="1"/>
</dbReference>
<dbReference type="AlphaFoldDB" id="A0A2U3LPI3"/>
<keyword evidence="6 8" id="KW-0472">Membrane</keyword>
<evidence type="ECO:0000259" key="9">
    <source>
        <dbReference type="PROSITE" id="PS50885"/>
    </source>
</evidence>
<proteinExistence type="predicted"/>
<evidence type="ECO:0000256" key="1">
    <source>
        <dbReference type="ARBA" id="ARBA00004651"/>
    </source>
</evidence>
<name>A0A2U3LPI3_9FIRM</name>
<keyword evidence="7" id="KW-0804">Transcription</keyword>
<evidence type="ECO:0000256" key="7">
    <source>
        <dbReference type="ARBA" id="ARBA00023163"/>
    </source>
</evidence>
<dbReference type="PANTHER" id="PTHR45526:SF1">
    <property type="entry name" value="TRANSCRIPTIONAL REGULATORY PROTEIN DCUR-RELATED"/>
    <property type="match status" value="1"/>
</dbReference>